<evidence type="ECO:0000313" key="2">
    <source>
        <dbReference type="Proteomes" id="UP001339883"/>
    </source>
</evidence>
<sequence>MKKLKVITFLILLFIGESLYAKKTNEEISCDTHTTILTVYKKSDFKVVSRTCQDDNPYISNYLVNNRNSTLINKYSLDIGKWIPKLAAVSIYNNSSSPVLITIHTQYWDTPTISGTSYDINLYKIININGKVQLIDISKILGEDQSGLDGTSDEVMHFKLKDISSIKKWLDKNYK</sequence>
<gene>
    <name evidence="1" type="ORF">I2F25_08725</name>
</gene>
<name>A0ABU6DTE0_9GAMM</name>
<proteinExistence type="predicted"/>
<organism evidence="1 2">
    <name type="scientific">Acinetobacter pollinis</name>
    <dbReference type="NCBI Taxonomy" id="2605270"/>
    <lineage>
        <taxon>Bacteria</taxon>
        <taxon>Pseudomonadati</taxon>
        <taxon>Pseudomonadota</taxon>
        <taxon>Gammaproteobacteria</taxon>
        <taxon>Moraxellales</taxon>
        <taxon>Moraxellaceae</taxon>
        <taxon>Acinetobacter</taxon>
    </lineage>
</organism>
<protein>
    <submittedName>
        <fullName evidence="1">Uncharacterized protein</fullName>
    </submittedName>
</protein>
<dbReference type="EMBL" id="VTDN01000006">
    <property type="protein sequence ID" value="MEB5477121.1"/>
    <property type="molecule type" value="Genomic_DNA"/>
</dbReference>
<dbReference type="Proteomes" id="UP001339883">
    <property type="component" value="Unassembled WGS sequence"/>
</dbReference>
<reference evidence="1 2" key="1">
    <citation type="submission" date="2019-08" db="EMBL/GenBank/DDBJ databases">
        <title>Five species of Acinetobacter isolated from floral nectar and animal pollinators.</title>
        <authorList>
            <person name="Hendry T.A."/>
        </authorList>
    </citation>
    <scope>NUCLEOTIDE SEQUENCE [LARGE SCALE GENOMIC DNA]</scope>
    <source>
        <strain evidence="1 2">MD18.27</strain>
    </source>
</reference>
<accession>A0ABU6DTE0</accession>
<dbReference type="RefSeq" id="WP_325775512.1">
    <property type="nucleotide sequence ID" value="NZ_VTDN01000006.1"/>
</dbReference>
<evidence type="ECO:0000313" key="1">
    <source>
        <dbReference type="EMBL" id="MEB5477121.1"/>
    </source>
</evidence>
<keyword evidence="2" id="KW-1185">Reference proteome</keyword>
<comment type="caution">
    <text evidence="1">The sequence shown here is derived from an EMBL/GenBank/DDBJ whole genome shotgun (WGS) entry which is preliminary data.</text>
</comment>